<organism evidence="6 7">
    <name type="scientific">Melissococcus plutonius</name>
    <dbReference type="NCBI Taxonomy" id="33970"/>
    <lineage>
        <taxon>Bacteria</taxon>
        <taxon>Bacillati</taxon>
        <taxon>Bacillota</taxon>
        <taxon>Bacilli</taxon>
        <taxon>Lactobacillales</taxon>
        <taxon>Enterococcaceae</taxon>
        <taxon>Melissococcus</taxon>
    </lineage>
</organism>
<feature type="binding site" evidence="5">
    <location>
        <position position="89"/>
    </location>
    <ligand>
        <name>Mg(2+)</name>
        <dbReference type="ChEBI" id="CHEBI:18420"/>
        <label>1</label>
        <note>catalytic</note>
    </ligand>
</feature>
<dbReference type="SUPFAM" id="SSF56655">
    <property type="entry name" value="Carbohydrate phosphatase"/>
    <property type="match status" value="1"/>
</dbReference>
<dbReference type="GeneID" id="57043249"/>
<keyword evidence="3 6" id="KW-0378">Hydrolase</keyword>
<dbReference type="GO" id="GO:0006020">
    <property type="term" value="P:inositol metabolic process"/>
    <property type="evidence" value="ECO:0007669"/>
    <property type="project" value="TreeGrafter"/>
</dbReference>
<comment type="cofactor">
    <cofactor evidence="1 5">
        <name>Mg(2+)</name>
        <dbReference type="ChEBI" id="CHEBI:18420"/>
    </cofactor>
</comment>
<dbReference type="CDD" id="cd01637">
    <property type="entry name" value="IMPase_like"/>
    <property type="match status" value="1"/>
</dbReference>
<dbReference type="InterPro" id="IPR000760">
    <property type="entry name" value="Inositol_monophosphatase-like"/>
</dbReference>
<dbReference type="Gene3D" id="3.30.540.10">
    <property type="entry name" value="Fructose-1,6-Bisphosphatase, subunit A, domain 1"/>
    <property type="match status" value="1"/>
</dbReference>
<evidence type="ECO:0000313" key="6">
    <source>
        <dbReference type="EMBL" id="BBC60812.1"/>
    </source>
</evidence>
<dbReference type="GO" id="GO:0046872">
    <property type="term" value="F:metal ion binding"/>
    <property type="evidence" value="ECO:0007669"/>
    <property type="project" value="UniProtKB-KW"/>
</dbReference>
<dbReference type="GO" id="GO:0007165">
    <property type="term" value="P:signal transduction"/>
    <property type="evidence" value="ECO:0007669"/>
    <property type="project" value="TreeGrafter"/>
</dbReference>
<proteinExistence type="predicted"/>
<evidence type="ECO:0000256" key="2">
    <source>
        <dbReference type="ARBA" id="ARBA00022723"/>
    </source>
</evidence>
<sequence length="257" mass="29162">MEKEKLIIQIKKWLEEAAAYIRKNIRAEIEVTEKSGRTDLVTNMDEEIQGFLIDKIQKNYPKDRILGEEKGYSSIDSFTGRVWIIDPIDGTMNFVMEKENFCIMIGIYVDGKGELGFIYDVMNHQCYWGGVDLGVHCNDHLLESPKMKSLSDGLMGMNAFMFGKNIHHAKEIGETSRGIRVTGCAGLELIAMLKGNHIGYLSNLYPWDYAAGIVLLNEFGFFYSNVSGEPLKFSGREYFLAATPVAYQEITSQYFNL</sequence>
<feature type="binding site" evidence="5">
    <location>
        <position position="86"/>
    </location>
    <ligand>
        <name>Mg(2+)</name>
        <dbReference type="ChEBI" id="CHEBI:18420"/>
        <label>1</label>
        <note>catalytic</note>
    </ligand>
</feature>
<dbReference type="Gene3D" id="3.40.190.80">
    <property type="match status" value="1"/>
</dbReference>
<dbReference type="PANTHER" id="PTHR20854:SF4">
    <property type="entry name" value="INOSITOL-1-MONOPHOSPHATASE-RELATED"/>
    <property type="match status" value="1"/>
</dbReference>
<dbReference type="RefSeq" id="WP_015694807.1">
    <property type="nucleotide sequence ID" value="NZ_AP018492.1"/>
</dbReference>
<dbReference type="EC" id="3.1.3.25" evidence="6"/>
<dbReference type="AlphaFoldDB" id="A0A2Z5Y1Q5"/>
<name>A0A2Z5Y1Q5_9ENTE</name>
<protein>
    <submittedName>
        <fullName evidence="6">Inositol-1-monophosphatase</fullName>
        <ecNumber evidence="6">3.1.3.25</ecNumber>
    </submittedName>
</protein>
<accession>A0A2Z5Y1Q5</accession>
<evidence type="ECO:0000313" key="7">
    <source>
        <dbReference type="Proteomes" id="UP000269226"/>
    </source>
</evidence>
<evidence type="ECO:0000256" key="4">
    <source>
        <dbReference type="ARBA" id="ARBA00022842"/>
    </source>
</evidence>
<evidence type="ECO:0000256" key="3">
    <source>
        <dbReference type="ARBA" id="ARBA00022801"/>
    </source>
</evidence>
<dbReference type="FunFam" id="3.30.540.10:FF:000003">
    <property type="entry name" value="Inositol-1-monophosphatase"/>
    <property type="match status" value="1"/>
</dbReference>
<dbReference type="Pfam" id="PF00459">
    <property type="entry name" value="Inositol_P"/>
    <property type="match status" value="1"/>
</dbReference>
<gene>
    <name evidence="6" type="ORF">DAT561_0693</name>
</gene>
<evidence type="ECO:0000256" key="1">
    <source>
        <dbReference type="ARBA" id="ARBA00001946"/>
    </source>
</evidence>
<keyword evidence="4 5" id="KW-0460">Magnesium</keyword>
<dbReference type="GO" id="GO:0008934">
    <property type="term" value="F:inositol monophosphate 1-phosphatase activity"/>
    <property type="evidence" value="ECO:0007669"/>
    <property type="project" value="TreeGrafter"/>
</dbReference>
<evidence type="ECO:0000256" key="5">
    <source>
        <dbReference type="PIRSR" id="PIRSR600760-2"/>
    </source>
</evidence>
<keyword evidence="2 5" id="KW-0479">Metal-binding</keyword>
<feature type="binding site" evidence="5">
    <location>
        <position position="88"/>
    </location>
    <ligand>
        <name>Mg(2+)</name>
        <dbReference type="ChEBI" id="CHEBI:18420"/>
        <label>1</label>
        <note>catalytic</note>
    </ligand>
</feature>
<reference evidence="6 7" key="1">
    <citation type="submission" date="2018-01" db="EMBL/GenBank/DDBJ databases">
        <title>Whole genome sequence of Melissococcus plutonius DAT561.</title>
        <authorList>
            <person name="Okumura K."/>
            <person name="Takamatsu D."/>
            <person name="Okura M."/>
        </authorList>
    </citation>
    <scope>NUCLEOTIDE SEQUENCE [LARGE SCALE GENOMIC DNA]</scope>
    <source>
        <strain evidence="6 7">DAT561</strain>
    </source>
</reference>
<dbReference type="EMBL" id="AP018492">
    <property type="protein sequence ID" value="BBC60812.1"/>
    <property type="molecule type" value="Genomic_DNA"/>
</dbReference>
<dbReference type="Proteomes" id="UP000269226">
    <property type="component" value="Chromosome"/>
</dbReference>
<feature type="binding site" evidence="5">
    <location>
        <position position="68"/>
    </location>
    <ligand>
        <name>Mg(2+)</name>
        <dbReference type="ChEBI" id="CHEBI:18420"/>
        <label>1</label>
        <note>catalytic</note>
    </ligand>
</feature>
<feature type="binding site" evidence="5">
    <location>
        <position position="208"/>
    </location>
    <ligand>
        <name>Mg(2+)</name>
        <dbReference type="ChEBI" id="CHEBI:18420"/>
        <label>1</label>
        <note>catalytic</note>
    </ligand>
</feature>
<dbReference type="PANTHER" id="PTHR20854">
    <property type="entry name" value="INOSITOL MONOPHOSPHATASE"/>
    <property type="match status" value="1"/>
</dbReference>
<dbReference type="PRINTS" id="PR00377">
    <property type="entry name" value="IMPHPHTASES"/>
</dbReference>